<dbReference type="EMBL" id="JACHJB010000001">
    <property type="protein sequence ID" value="MBB6345572.1"/>
    <property type="molecule type" value="Genomic_DNA"/>
</dbReference>
<comment type="caution">
    <text evidence="2">The sequence shown here is derived from an EMBL/GenBank/DDBJ whole genome shotgun (WGS) entry which is preliminary data.</text>
</comment>
<feature type="compositionally biased region" description="Pro residues" evidence="1">
    <location>
        <begin position="39"/>
        <end position="48"/>
    </location>
</feature>
<gene>
    <name evidence="2" type="ORF">FHU36_002081</name>
</gene>
<proteinExistence type="predicted"/>
<keyword evidence="3" id="KW-1185">Reference proteome</keyword>
<dbReference type="Proteomes" id="UP000583800">
    <property type="component" value="Unassembled WGS sequence"/>
</dbReference>
<dbReference type="RefSeq" id="WP_185083496.1">
    <property type="nucleotide sequence ID" value="NZ_JACHJB010000001.1"/>
</dbReference>
<accession>A0A7X0EV84</accession>
<evidence type="ECO:0000256" key="1">
    <source>
        <dbReference type="SAM" id="MobiDB-lite"/>
    </source>
</evidence>
<sequence length="310" mass="32810">MNPAMNPMNCVQCGHPHPWRIGRTRYSCRSCGAVFRASPPQPPSPAPSPSTVQGPSPSQGQDPSPSPDPDPDPGTTAPGPEPVGGAADGDDPLAAFMPARMVRWVRQDTVQNTVQDPVRDPVPDAPDRATLARWYKDFDALVARAATTPEARAVVERVSDVPLDRLPTKPPAFNKVCAALHATCYDPALAAARLGGQDSPFVAERVAHLRRWLATAGRSTTWLEAPPAPPPAPEAVEELLTPPTSFTTEQVRTLFAALFGVDKGPSVPGVRERFGADGVHEALLAYLRTGARPLRDAVAADLARAAGEGA</sequence>
<feature type="region of interest" description="Disordered" evidence="1">
    <location>
        <begin position="36"/>
        <end position="93"/>
    </location>
</feature>
<feature type="compositionally biased region" description="Low complexity" evidence="1">
    <location>
        <begin position="49"/>
        <end position="63"/>
    </location>
</feature>
<protein>
    <submittedName>
        <fullName evidence="2">Uncharacterized protein</fullName>
    </submittedName>
</protein>
<organism evidence="2 3">
    <name type="scientific">Nonomuraea muscovyensis</name>
    <dbReference type="NCBI Taxonomy" id="1124761"/>
    <lineage>
        <taxon>Bacteria</taxon>
        <taxon>Bacillati</taxon>
        <taxon>Actinomycetota</taxon>
        <taxon>Actinomycetes</taxon>
        <taxon>Streptosporangiales</taxon>
        <taxon>Streptosporangiaceae</taxon>
        <taxon>Nonomuraea</taxon>
    </lineage>
</organism>
<name>A0A7X0EV84_9ACTN</name>
<dbReference type="AlphaFoldDB" id="A0A7X0EV84"/>
<reference evidence="2 3" key="1">
    <citation type="submission" date="2020-08" db="EMBL/GenBank/DDBJ databases">
        <title>Sequencing the genomes of 1000 actinobacteria strains.</title>
        <authorList>
            <person name="Klenk H.-P."/>
        </authorList>
    </citation>
    <scope>NUCLEOTIDE SEQUENCE [LARGE SCALE GENOMIC DNA]</scope>
    <source>
        <strain evidence="2 3">DSM 45913</strain>
    </source>
</reference>
<evidence type="ECO:0000313" key="2">
    <source>
        <dbReference type="EMBL" id="MBB6345572.1"/>
    </source>
</evidence>
<evidence type="ECO:0000313" key="3">
    <source>
        <dbReference type="Proteomes" id="UP000583800"/>
    </source>
</evidence>